<reference evidence="2" key="1">
    <citation type="journal article" date="2019" name="Int. J. Syst. Evol. Microbiol.">
        <title>The Global Catalogue of Microorganisms (GCM) 10K type strain sequencing project: providing services to taxonomists for standard genome sequencing and annotation.</title>
        <authorList>
            <consortium name="The Broad Institute Genomics Platform"/>
            <consortium name="The Broad Institute Genome Sequencing Center for Infectious Disease"/>
            <person name="Wu L."/>
            <person name="Ma J."/>
        </authorList>
    </citation>
    <scope>NUCLEOTIDE SEQUENCE [LARGE SCALE GENOMIC DNA]</scope>
    <source>
        <strain evidence="2">TBRC 4489</strain>
    </source>
</reference>
<evidence type="ECO:0000313" key="1">
    <source>
        <dbReference type="EMBL" id="MFC4061836.1"/>
    </source>
</evidence>
<dbReference type="EMBL" id="JBHSBM010000036">
    <property type="protein sequence ID" value="MFC4061836.1"/>
    <property type="molecule type" value="Genomic_DNA"/>
</dbReference>
<sequence>MLDRLDVHLVEMWEQQGDTAGFLARQGVLHNDLATARDDQFRDEPDHDDAAALMYLELRNRDHPTPPASAM</sequence>
<keyword evidence="2" id="KW-1185">Reference proteome</keyword>
<dbReference type="RefSeq" id="WP_377292384.1">
    <property type="nucleotide sequence ID" value="NZ_JBHSBM010000036.1"/>
</dbReference>
<accession>A0ABV8ICI1</accession>
<proteinExistence type="predicted"/>
<evidence type="ECO:0000313" key="2">
    <source>
        <dbReference type="Proteomes" id="UP001595850"/>
    </source>
</evidence>
<gene>
    <name evidence="1" type="ORF">ACFOWE_26335</name>
</gene>
<dbReference type="Proteomes" id="UP001595850">
    <property type="component" value="Unassembled WGS sequence"/>
</dbReference>
<organism evidence="1 2">
    <name type="scientific">Planomonospora corallina</name>
    <dbReference type="NCBI Taxonomy" id="1806052"/>
    <lineage>
        <taxon>Bacteria</taxon>
        <taxon>Bacillati</taxon>
        <taxon>Actinomycetota</taxon>
        <taxon>Actinomycetes</taxon>
        <taxon>Streptosporangiales</taxon>
        <taxon>Streptosporangiaceae</taxon>
        <taxon>Planomonospora</taxon>
    </lineage>
</organism>
<comment type="caution">
    <text evidence="1">The sequence shown here is derived from an EMBL/GenBank/DDBJ whole genome shotgun (WGS) entry which is preliminary data.</text>
</comment>
<protein>
    <submittedName>
        <fullName evidence="1">Uncharacterized protein</fullName>
    </submittedName>
</protein>
<name>A0ABV8ICI1_9ACTN</name>